<evidence type="ECO:0000313" key="3">
    <source>
        <dbReference type="Proteomes" id="UP000218366"/>
    </source>
</evidence>
<dbReference type="AlphaFoldDB" id="A0A2A4BAN4"/>
<dbReference type="InterPro" id="IPR011047">
    <property type="entry name" value="Quinoprotein_ADH-like_sf"/>
</dbReference>
<evidence type="ECO:0000313" key="2">
    <source>
        <dbReference type="EMBL" id="PCD04726.1"/>
    </source>
</evidence>
<dbReference type="SUPFAM" id="SSF50998">
    <property type="entry name" value="Quinoprotein alcohol dehydrogenase-like"/>
    <property type="match status" value="1"/>
</dbReference>
<feature type="transmembrane region" description="Helical" evidence="1">
    <location>
        <begin position="211"/>
        <end position="232"/>
    </location>
</feature>
<dbReference type="EMBL" id="NWMW01000001">
    <property type="protein sequence ID" value="PCD04726.1"/>
    <property type="molecule type" value="Genomic_DNA"/>
</dbReference>
<dbReference type="Pfam" id="PF03929">
    <property type="entry name" value="PepSY_TM"/>
    <property type="match status" value="1"/>
</dbReference>
<dbReference type="OrthoDB" id="9806195at2"/>
<keyword evidence="1" id="KW-0472">Membrane</keyword>
<proteinExistence type="predicted"/>
<gene>
    <name evidence="2" type="ORF">COC42_05450</name>
</gene>
<organism evidence="2 3">
    <name type="scientific">Sphingomonas spermidinifaciens</name>
    <dbReference type="NCBI Taxonomy" id="1141889"/>
    <lineage>
        <taxon>Bacteria</taxon>
        <taxon>Pseudomonadati</taxon>
        <taxon>Pseudomonadota</taxon>
        <taxon>Alphaproteobacteria</taxon>
        <taxon>Sphingomonadales</taxon>
        <taxon>Sphingomonadaceae</taxon>
        <taxon>Sphingomonas</taxon>
    </lineage>
</organism>
<dbReference type="InterPro" id="IPR005625">
    <property type="entry name" value="PepSY-ass_TM"/>
</dbReference>
<name>A0A2A4BAN4_9SPHN</name>
<sequence>MVLRSRKLRLHIGASKLHRWLSLIIGVQLLLWFSSGLLMSVLPIERVRGEHLVTRDSAAPLAPTLQLASPATVLRRAPAPVRELRYASLLGQPIAELTMTDGTVRLHDARTGRPLPRLDAPAAIRVARAAYRGPGAPAVTGVLIGTASTEYRGELPVWRVEFDDEETTRVFVSPDSGRIVAVRTGTWRLYDFFWGLHIMDWKNHEDFNTPWMMAFAAGGLLLAVAGVVLLYMRWPRRRRRKAQGVSEVAA</sequence>
<feature type="transmembrane region" description="Helical" evidence="1">
    <location>
        <begin position="20"/>
        <end position="42"/>
    </location>
</feature>
<accession>A0A2A4BAN4</accession>
<comment type="caution">
    <text evidence="2">The sequence shown here is derived from an EMBL/GenBank/DDBJ whole genome shotgun (WGS) entry which is preliminary data.</text>
</comment>
<dbReference type="Proteomes" id="UP000218366">
    <property type="component" value="Unassembled WGS sequence"/>
</dbReference>
<protein>
    <recommendedName>
        <fullName evidence="4">PepSY domain-containing protein</fullName>
    </recommendedName>
</protein>
<keyword evidence="1" id="KW-1133">Transmembrane helix</keyword>
<keyword evidence="3" id="KW-1185">Reference proteome</keyword>
<reference evidence="2 3" key="1">
    <citation type="submission" date="2017-09" db="EMBL/GenBank/DDBJ databases">
        <title>Sphingomonas spermidinifaciens 9NM-10, whole genome shotgun sequence.</title>
        <authorList>
            <person name="Feng G."/>
            <person name="Zhu H."/>
        </authorList>
    </citation>
    <scope>NUCLEOTIDE SEQUENCE [LARGE SCALE GENOMIC DNA]</scope>
    <source>
        <strain evidence="2 3">9NM-10</strain>
    </source>
</reference>
<evidence type="ECO:0008006" key="4">
    <source>
        <dbReference type="Google" id="ProtNLM"/>
    </source>
</evidence>
<evidence type="ECO:0000256" key="1">
    <source>
        <dbReference type="SAM" id="Phobius"/>
    </source>
</evidence>
<keyword evidence="1" id="KW-0812">Transmembrane</keyword>